<sequence>MRGTIRKQEAQIRQAAGDDNTVRADLESLHGRIKSWAKEHAVDSMSDAINGRSPDEQVALMRFLAQVVRLGPGPENAIEHLVSGPMNKRSPAMCLQGLLAHVVYAEIITRPFFVLDETLSIDHLSCHLNMPTLTTTAQVNESEAHLWRAKTLRLLSAPPPNRQPGEASFMFNNSAKHLFKPTTAAITALHQGATPIPPTAFTELESIIQHAGDLSTRLWSRKTVLRTCGLINLWGERFAARSELMRAHPLHQRFEDEGDTGKCDGWAPGIVTHPAVLGFGSGDGRDYDTPRVWMRAEVWLMEM</sequence>
<dbReference type="EMBL" id="MU856140">
    <property type="protein sequence ID" value="KAK3897525.1"/>
    <property type="molecule type" value="Genomic_DNA"/>
</dbReference>
<reference evidence="1" key="1">
    <citation type="journal article" date="2023" name="Mol. Phylogenet. Evol.">
        <title>Genome-scale phylogeny and comparative genomics of the fungal order Sordariales.</title>
        <authorList>
            <person name="Hensen N."/>
            <person name="Bonometti L."/>
            <person name="Westerberg I."/>
            <person name="Brannstrom I.O."/>
            <person name="Guillou S."/>
            <person name="Cros-Aarteil S."/>
            <person name="Calhoun S."/>
            <person name="Haridas S."/>
            <person name="Kuo A."/>
            <person name="Mondo S."/>
            <person name="Pangilinan J."/>
            <person name="Riley R."/>
            <person name="LaButti K."/>
            <person name="Andreopoulos B."/>
            <person name="Lipzen A."/>
            <person name="Chen C."/>
            <person name="Yan M."/>
            <person name="Daum C."/>
            <person name="Ng V."/>
            <person name="Clum A."/>
            <person name="Steindorff A."/>
            <person name="Ohm R.A."/>
            <person name="Martin F."/>
            <person name="Silar P."/>
            <person name="Natvig D.O."/>
            <person name="Lalanne C."/>
            <person name="Gautier V."/>
            <person name="Ament-Velasquez S.L."/>
            <person name="Kruys A."/>
            <person name="Hutchinson M.I."/>
            <person name="Powell A.J."/>
            <person name="Barry K."/>
            <person name="Miller A.N."/>
            <person name="Grigoriev I.V."/>
            <person name="Debuchy R."/>
            <person name="Gladieux P."/>
            <person name="Hiltunen Thoren M."/>
            <person name="Johannesson H."/>
        </authorList>
    </citation>
    <scope>NUCLEOTIDE SEQUENCE</scope>
    <source>
        <strain evidence="1">CBS 103.79</strain>
    </source>
</reference>
<keyword evidence="2" id="KW-1185">Reference proteome</keyword>
<dbReference type="AlphaFoldDB" id="A0AAN6MB62"/>
<evidence type="ECO:0000313" key="1">
    <source>
        <dbReference type="EMBL" id="KAK3897525.1"/>
    </source>
</evidence>
<name>A0AAN6MB62_9PEZI</name>
<organism evidence="1 2">
    <name type="scientific">Staphylotrichum tortipilum</name>
    <dbReference type="NCBI Taxonomy" id="2831512"/>
    <lineage>
        <taxon>Eukaryota</taxon>
        <taxon>Fungi</taxon>
        <taxon>Dikarya</taxon>
        <taxon>Ascomycota</taxon>
        <taxon>Pezizomycotina</taxon>
        <taxon>Sordariomycetes</taxon>
        <taxon>Sordariomycetidae</taxon>
        <taxon>Sordariales</taxon>
        <taxon>Chaetomiaceae</taxon>
        <taxon>Staphylotrichum</taxon>
    </lineage>
</organism>
<comment type="caution">
    <text evidence="1">The sequence shown here is derived from an EMBL/GenBank/DDBJ whole genome shotgun (WGS) entry which is preliminary data.</text>
</comment>
<gene>
    <name evidence="1" type="ORF">C8A05DRAFT_47901</name>
</gene>
<reference evidence="1" key="2">
    <citation type="submission" date="2023-05" db="EMBL/GenBank/DDBJ databases">
        <authorList>
            <consortium name="Lawrence Berkeley National Laboratory"/>
            <person name="Steindorff A."/>
            <person name="Hensen N."/>
            <person name="Bonometti L."/>
            <person name="Westerberg I."/>
            <person name="Brannstrom I.O."/>
            <person name="Guillou S."/>
            <person name="Cros-Aarteil S."/>
            <person name="Calhoun S."/>
            <person name="Haridas S."/>
            <person name="Kuo A."/>
            <person name="Mondo S."/>
            <person name="Pangilinan J."/>
            <person name="Riley R."/>
            <person name="Labutti K."/>
            <person name="Andreopoulos B."/>
            <person name="Lipzen A."/>
            <person name="Chen C."/>
            <person name="Yanf M."/>
            <person name="Daum C."/>
            <person name="Ng V."/>
            <person name="Clum A."/>
            <person name="Ohm R."/>
            <person name="Martin F."/>
            <person name="Silar P."/>
            <person name="Natvig D."/>
            <person name="Lalanne C."/>
            <person name="Gautier V."/>
            <person name="Ament-Velasquez S.L."/>
            <person name="Kruys A."/>
            <person name="Hutchinson M.I."/>
            <person name="Powell A.J."/>
            <person name="Barry K."/>
            <person name="Miller A.N."/>
            <person name="Grigoriev I.V."/>
            <person name="Debuchy R."/>
            <person name="Gladieux P."/>
            <person name="Thoren M.H."/>
            <person name="Johannesson H."/>
        </authorList>
    </citation>
    <scope>NUCLEOTIDE SEQUENCE</scope>
    <source>
        <strain evidence="1">CBS 103.79</strain>
    </source>
</reference>
<dbReference type="Proteomes" id="UP001303889">
    <property type="component" value="Unassembled WGS sequence"/>
</dbReference>
<evidence type="ECO:0000313" key="2">
    <source>
        <dbReference type="Proteomes" id="UP001303889"/>
    </source>
</evidence>
<accession>A0AAN6MB62</accession>
<protein>
    <submittedName>
        <fullName evidence="1">Uncharacterized protein</fullName>
    </submittedName>
</protein>
<proteinExistence type="predicted"/>